<dbReference type="Pfam" id="PF13129">
    <property type="entry name" value="DUF3953"/>
    <property type="match status" value="1"/>
</dbReference>
<evidence type="ECO:0000313" key="1">
    <source>
        <dbReference type="EMBL" id="MDF4195240.1"/>
    </source>
</evidence>
<evidence type="ECO:0000313" key="2">
    <source>
        <dbReference type="Proteomes" id="UP001222377"/>
    </source>
</evidence>
<dbReference type="AlphaFoldDB" id="A0A0D7XPH5"/>
<organism evidence="1 2">
    <name type="scientific">Bacillus amyloliquefaciens</name>
    <name type="common">Bacillus velezensis</name>
    <dbReference type="NCBI Taxonomy" id="1390"/>
    <lineage>
        <taxon>Bacteria</taxon>
        <taxon>Bacillati</taxon>
        <taxon>Bacillota</taxon>
        <taxon>Bacilli</taxon>
        <taxon>Bacillales</taxon>
        <taxon>Bacillaceae</taxon>
        <taxon>Bacillus</taxon>
        <taxon>Bacillus amyloliquefaciens group</taxon>
    </lineage>
</organism>
<dbReference type="EMBL" id="JARKHX010000005">
    <property type="protein sequence ID" value="MDF4195240.1"/>
    <property type="molecule type" value="Genomic_DNA"/>
</dbReference>
<proteinExistence type="predicted"/>
<protein>
    <submittedName>
        <fullName evidence="1">YczI family protein</fullName>
    </submittedName>
</protein>
<reference evidence="1" key="1">
    <citation type="submission" date="2023-02" db="EMBL/GenBank/DDBJ databases">
        <title>Draft Whole-Genome Sequences of Bacillus Strains of Potential Probiotic for Poultry.</title>
        <authorList>
            <person name="Ma L.M."/>
            <person name="Lopez-Guerra N."/>
            <person name="Zhang G."/>
        </authorList>
    </citation>
    <scope>NUCLEOTIDE SEQUENCE</scope>
    <source>
        <strain evidence="1">OSU1013-24</strain>
    </source>
</reference>
<dbReference type="InterPro" id="IPR025018">
    <property type="entry name" value="DUF3953"/>
</dbReference>
<comment type="caution">
    <text evidence="1">The sequence shown here is derived from an EMBL/GenBank/DDBJ whole genome shotgun (WGS) entry which is preliminary data.</text>
</comment>
<dbReference type="Proteomes" id="UP001222377">
    <property type="component" value="Unassembled WGS sequence"/>
</dbReference>
<name>A0A0D7XPH5_BACAM</name>
<gene>
    <name evidence="1" type="ORF">PV946_15995</name>
</gene>
<sequence>MLRALKLSLAMLIIILAAAAFTYAEHTSVIQPVMLVFLGAVMFIQGLEEKRKENDGSGKFNIYTAVFVWSISLIGFTLHAI</sequence>
<accession>A0A0D7XPH5</accession>